<keyword evidence="2" id="KW-1185">Reference proteome</keyword>
<proteinExistence type="predicted"/>
<evidence type="ECO:0000313" key="1">
    <source>
        <dbReference type="EMBL" id="QJW94695.1"/>
    </source>
</evidence>
<reference evidence="2" key="1">
    <citation type="submission" date="2020-05" db="EMBL/GenBank/DDBJ databases">
        <title>Frigoriglobus tundricola gen. nov., sp. nov., a psychrotolerant cellulolytic planctomycete of the family Gemmataceae with two divergent copies of 16S rRNA gene.</title>
        <authorList>
            <person name="Kulichevskaya I.S."/>
            <person name="Ivanova A.A."/>
            <person name="Naumoff D.G."/>
            <person name="Beletsky A.V."/>
            <person name="Rijpstra W.I.C."/>
            <person name="Sinninghe Damste J.S."/>
            <person name="Mardanov A.V."/>
            <person name="Ravin N.V."/>
            <person name="Dedysh S.N."/>
        </authorList>
    </citation>
    <scope>NUCLEOTIDE SEQUENCE [LARGE SCALE GENOMIC DNA]</scope>
    <source>
        <strain evidence="2">PL17</strain>
    </source>
</reference>
<sequence length="79" mass="8696">MATRNRFKVPIIGSVDPGQLQALIERLQGLDKKAGRGAIRKGLDELTKKILDAARGKVPKRSGLLRKALGRKVPVRRIT</sequence>
<name>A0A6M5YL90_9BACT</name>
<dbReference type="AlphaFoldDB" id="A0A6M5YL90"/>
<dbReference type="RefSeq" id="WP_171470634.1">
    <property type="nucleotide sequence ID" value="NZ_CP053452.2"/>
</dbReference>
<protein>
    <submittedName>
        <fullName evidence="1">Uncharacterized protein</fullName>
    </submittedName>
</protein>
<gene>
    <name evidence="1" type="ORF">FTUN_2217</name>
</gene>
<dbReference type="EMBL" id="CP053452">
    <property type="protein sequence ID" value="QJW94695.1"/>
    <property type="molecule type" value="Genomic_DNA"/>
</dbReference>
<dbReference type="Proteomes" id="UP000503447">
    <property type="component" value="Chromosome"/>
</dbReference>
<evidence type="ECO:0000313" key="2">
    <source>
        <dbReference type="Proteomes" id="UP000503447"/>
    </source>
</evidence>
<accession>A0A6M5YL90</accession>
<dbReference type="KEGG" id="ftj:FTUN_2217"/>
<organism evidence="1 2">
    <name type="scientific">Frigoriglobus tundricola</name>
    <dbReference type="NCBI Taxonomy" id="2774151"/>
    <lineage>
        <taxon>Bacteria</taxon>
        <taxon>Pseudomonadati</taxon>
        <taxon>Planctomycetota</taxon>
        <taxon>Planctomycetia</taxon>
        <taxon>Gemmatales</taxon>
        <taxon>Gemmataceae</taxon>
        <taxon>Frigoriglobus</taxon>
    </lineage>
</organism>